<evidence type="ECO:0000256" key="3">
    <source>
        <dbReference type="SAM" id="Phobius"/>
    </source>
</evidence>
<name>A0A1N6PNG5_9SPIO</name>
<evidence type="ECO:0008006" key="6">
    <source>
        <dbReference type="Google" id="ProtNLM"/>
    </source>
</evidence>
<evidence type="ECO:0000313" key="4">
    <source>
        <dbReference type="EMBL" id="SIQ05749.1"/>
    </source>
</evidence>
<dbReference type="AlphaFoldDB" id="A0A1N6PNG5"/>
<keyword evidence="3" id="KW-1133">Transmembrane helix</keyword>
<proteinExistence type="predicted"/>
<gene>
    <name evidence="4" type="ORF">SAMN05920897_10356</name>
</gene>
<keyword evidence="1" id="KW-0175">Coiled coil</keyword>
<sequence>MTIGMYVLTTGILFFGFALWLRGVVIARVRPERILEDLSQEVQTLVADLDRTSDHHISLLEDRISTLSALLDRADRQIDDARMLLEHLQAHPLRKDWAVGARGVSELTPADPGSDADPDSGSGPDSGSDAGASGSTLSEGGSFGDGVSPGTDQRLPAGAVSAPSEQQPGQDTASDQGSDQRAQVIALYNHGLSSDLIAARTGIAIGEVELIISLREKRLWR</sequence>
<dbReference type="STRING" id="159291.SAMN05920897_10356"/>
<keyword evidence="3" id="KW-0812">Transmembrane</keyword>
<organism evidence="4 5">
    <name type="scientific">Alkalispirochaeta americana</name>
    <dbReference type="NCBI Taxonomy" id="159291"/>
    <lineage>
        <taxon>Bacteria</taxon>
        <taxon>Pseudomonadati</taxon>
        <taxon>Spirochaetota</taxon>
        <taxon>Spirochaetia</taxon>
        <taxon>Spirochaetales</taxon>
        <taxon>Spirochaetaceae</taxon>
        <taxon>Alkalispirochaeta</taxon>
    </lineage>
</organism>
<feature type="compositionally biased region" description="Low complexity" evidence="2">
    <location>
        <begin position="109"/>
        <end position="135"/>
    </location>
</feature>
<dbReference type="RefSeq" id="WP_076487840.1">
    <property type="nucleotide sequence ID" value="NZ_FTMS01000003.1"/>
</dbReference>
<feature type="transmembrane region" description="Helical" evidence="3">
    <location>
        <begin position="6"/>
        <end position="25"/>
    </location>
</feature>
<keyword evidence="3" id="KW-0472">Membrane</keyword>
<evidence type="ECO:0000313" key="5">
    <source>
        <dbReference type="Proteomes" id="UP000186400"/>
    </source>
</evidence>
<evidence type="ECO:0000256" key="1">
    <source>
        <dbReference type="SAM" id="Coils"/>
    </source>
</evidence>
<dbReference type="EMBL" id="FTMS01000003">
    <property type="protein sequence ID" value="SIQ05749.1"/>
    <property type="molecule type" value="Genomic_DNA"/>
</dbReference>
<accession>A0A1N6PNG5</accession>
<dbReference type="OrthoDB" id="361569at2"/>
<evidence type="ECO:0000256" key="2">
    <source>
        <dbReference type="SAM" id="MobiDB-lite"/>
    </source>
</evidence>
<feature type="compositionally biased region" description="Polar residues" evidence="2">
    <location>
        <begin position="163"/>
        <end position="179"/>
    </location>
</feature>
<reference evidence="4 5" key="1">
    <citation type="submission" date="2017-01" db="EMBL/GenBank/DDBJ databases">
        <authorList>
            <person name="Mah S.A."/>
            <person name="Swanson W.J."/>
            <person name="Moy G.W."/>
            <person name="Vacquier V.D."/>
        </authorList>
    </citation>
    <scope>NUCLEOTIDE SEQUENCE [LARGE SCALE GENOMIC DNA]</scope>
    <source>
        <strain evidence="4 5">ASpG1</strain>
    </source>
</reference>
<dbReference type="Proteomes" id="UP000186400">
    <property type="component" value="Unassembled WGS sequence"/>
</dbReference>
<feature type="coiled-coil region" evidence="1">
    <location>
        <begin position="35"/>
        <end position="91"/>
    </location>
</feature>
<feature type="region of interest" description="Disordered" evidence="2">
    <location>
        <begin position="105"/>
        <end position="179"/>
    </location>
</feature>
<keyword evidence="5" id="KW-1185">Reference proteome</keyword>
<protein>
    <recommendedName>
        <fullName evidence="6">DUF2802 domain-containing protein</fullName>
    </recommendedName>
</protein>